<protein>
    <submittedName>
        <fullName evidence="2">Type II toxin-antitoxin system RelE/ParE family toxin</fullName>
    </submittedName>
</protein>
<sequence>MSDGEWTWELSSKAQSDLGRLPSDTRGRIMEKLDDIVDSPWRDPPDYGEPLQNSPYRKVRIGEFRLSVTFRREEKRMIVARIKRRSGAYTADDD</sequence>
<dbReference type="SUPFAM" id="SSF143011">
    <property type="entry name" value="RelE-like"/>
    <property type="match status" value="1"/>
</dbReference>
<evidence type="ECO:0000313" key="2">
    <source>
        <dbReference type="EMBL" id="TKR25446.1"/>
    </source>
</evidence>
<name>A0A4U5JB85_9EURY</name>
<keyword evidence="1" id="KW-1277">Toxin-antitoxin system</keyword>
<dbReference type="Pfam" id="PF05016">
    <property type="entry name" value="ParE_toxin"/>
    <property type="match status" value="1"/>
</dbReference>
<evidence type="ECO:0000256" key="1">
    <source>
        <dbReference type="ARBA" id="ARBA00022649"/>
    </source>
</evidence>
<dbReference type="EMBL" id="QKNX01000003">
    <property type="protein sequence ID" value="TKR25446.1"/>
    <property type="molecule type" value="Genomic_DNA"/>
</dbReference>
<evidence type="ECO:0000313" key="3">
    <source>
        <dbReference type="Proteomes" id="UP000308037"/>
    </source>
</evidence>
<organism evidence="2 3">
    <name type="scientific">Natronomonas salsuginis</name>
    <dbReference type="NCBI Taxonomy" id="2217661"/>
    <lineage>
        <taxon>Archaea</taxon>
        <taxon>Methanobacteriati</taxon>
        <taxon>Methanobacteriota</taxon>
        <taxon>Stenosarchaea group</taxon>
        <taxon>Halobacteria</taxon>
        <taxon>Halobacteriales</taxon>
        <taxon>Natronomonadaceae</taxon>
        <taxon>Natronomonas</taxon>
    </lineage>
</organism>
<proteinExistence type="predicted"/>
<reference evidence="2 3" key="1">
    <citation type="submission" date="2019-04" db="EMBL/GenBank/DDBJ databases">
        <title>Natronomonas sp. F20-122 a newhaloarchaeon isolated from a saline saltern of Isla Bacuta, Huelva, Spain.</title>
        <authorList>
            <person name="Duran-Viseras A."/>
            <person name="Sanchez-Porro C."/>
            <person name="Ventosa A."/>
        </authorList>
    </citation>
    <scope>NUCLEOTIDE SEQUENCE [LARGE SCALE GENOMIC DNA]</scope>
    <source>
        <strain evidence="2 3">F20-122</strain>
    </source>
</reference>
<gene>
    <name evidence="2" type="ORF">DM868_08450</name>
</gene>
<accession>A0A4U5JB85</accession>
<dbReference type="RefSeq" id="WP_137276445.1">
    <property type="nucleotide sequence ID" value="NZ_QKNX01000003.1"/>
</dbReference>
<dbReference type="AlphaFoldDB" id="A0A4U5JB85"/>
<dbReference type="InterPro" id="IPR007712">
    <property type="entry name" value="RelE/ParE_toxin"/>
</dbReference>
<dbReference type="InterPro" id="IPR035093">
    <property type="entry name" value="RelE/ParE_toxin_dom_sf"/>
</dbReference>
<dbReference type="Proteomes" id="UP000308037">
    <property type="component" value="Unassembled WGS sequence"/>
</dbReference>
<dbReference type="OrthoDB" id="159002at2157"/>
<comment type="caution">
    <text evidence="2">The sequence shown here is derived from an EMBL/GenBank/DDBJ whole genome shotgun (WGS) entry which is preliminary data.</text>
</comment>
<dbReference type="Gene3D" id="3.30.2310.20">
    <property type="entry name" value="RelE-like"/>
    <property type="match status" value="1"/>
</dbReference>
<keyword evidence="3" id="KW-1185">Reference proteome</keyword>